<comment type="similarity">
    <text evidence="1">Belongs to the leucine-binding protein family.</text>
</comment>
<dbReference type="RefSeq" id="WP_208109708.1">
    <property type="nucleotide sequence ID" value="NZ_SNYW01000006.1"/>
</dbReference>
<keyword evidence="3 5" id="KW-0732">Signal</keyword>
<evidence type="ECO:0000313" key="7">
    <source>
        <dbReference type="EMBL" id="TDQ83843.1"/>
    </source>
</evidence>
<keyword evidence="8" id="KW-1185">Reference proteome</keyword>
<dbReference type="CDD" id="cd06347">
    <property type="entry name" value="PBP1_ABC_LivK_ligand_binding-like"/>
    <property type="match status" value="1"/>
</dbReference>
<dbReference type="InterPro" id="IPR028082">
    <property type="entry name" value="Peripla_BP_I"/>
</dbReference>
<evidence type="ECO:0000313" key="8">
    <source>
        <dbReference type="Proteomes" id="UP000295783"/>
    </source>
</evidence>
<dbReference type="SUPFAM" id="SSF53822">
    <property type="entry name" value="Periplasmic binding protein-like I"/>
    <property type="match status" value="1"/>
</dbReference>
<evidence type="ECO:0000256" key="5">
    <source>
        <dbReference type="SAM" id="SignalP"/>
    </source>
</evidence>
<dbReference type="InterPro" id="IPR028081">
    <property type="entry name" value="Leu-bd"/>
</dbReference>
<comment type="caution">
    <text evidence="7">The sequence shown here is derived from an EMBL/GenBank/DDBJ whole genome shotgun (WGS) entry which is preliminary data.</text>
</comment>
<dbReference type="InterPro" id="IPR000709">
    <property type="entry name" value="Leu_Ile_Val-bd"/>
</dbReference>
<organism evidence="7 8">
    <name type="scientific">Dongia mobilis</name>
    <dbReference type="NCBI Taxonomy" id="578943"/>
    <lineage>
        <taxon>Bacteria</taxon>
        <taxon>Pseudomonadati</taxon>
        <taxon>Pseudomonadota</taxon>
        <taxon>Alphaproteobacteria</taxon>
        <taxon>Rhodospirillales</taxon>
        <taxon>Dongiaceae</taxon>
        <taxon>Dongia</taxon>
    </lineage>
</organism>
<dbReference type="AlphaFoldDB" id="A0A4R6WWS9"/>
<gene>
    <name evidence="7" type="ORF">A8950_0387</name>
</gene>
<reference evidence="7 8" key="1">
    <citation type="submission" date="2019-03" db="EMBL/GenBank/DDBJ databases">
        <title>Genomic Encyclopedia of Type Strains, Phase III (KMG-III): the genomes of soil and plant-associated and newly described type strains.</title>
        <authorList>
            <person name="Whitman W."/>
        </authorList>
    </citation>
    <scope>NUCLEOTIDE SEQUENCE [LARGE SCALE GENOMIC DNA]</scope>
    <source>
        <strain evidence="7 8">CGMCC 1.7660</strain>
    </source>
</reference>
<dbReference type="PANTHER" id="PTHR30483:SF6">
    <property type="entry name" value="PERIPLASMIC BINDING PROTEIN OF ABC TRANSPORTER FOR NATURAL AMINO ACIDS"/>
    <property type="match status" value="1"/>
</dbReference>
<dbReference type="GO" id="GO:0006865">
    <property type="term" value="P:amino acid transport"/>
    <property type="evidence" value="ECO:0007669"/>
    <property type="project" value="UniProtKB-KW"/>
</dbReference>
<accession>A0A4R6WWS9</accession>
<name>A0A4R6WWS9_9PROT</name>
<proteinExistence type="inferred from homology"/>
<dbReference type="Gene3D" id="3.40.50.2300">
    <property type="match status" value="2"/>
</dbReference>
<feature type="chain" id="PRO_5020943107" evidence="5">
    <location>
        <begin position="27"/>
        <end position="389"/>
    </location>
</feature>
<keyword evidence="2" id="KW-0813">Transport</keyword>
<evidence type="ECO:0000256" key="4">
    <source>
        <dbReference type="ARBA" id="ARBA00022970"/>
    </source>
</evidence>
<evidence type="ECO:0000256" key="2">
    <source>
        <dbReference type="ARBA" id="ARBA00022448"/>
    </source>
</evidence>
<sequence>MAKNIGKYGALLATIMAVAPFCAAQAQDAIKIGFVGGFTGYLAPYDQPTLQGIELAVEQINKAGGIDGKQIELISRDMRSDTAQAAVTAQEVVDQGVQVMIAPCDVDPAVATGQITQAAQIPTIAACASTPILPGMVGDYMFANYTADNLQATALADYALEQGYKNALVLLSRDTPYTEMLPRYFATVFEKKGGTVAATLEFKMGQQDFSAEVTKIKELSPAPDVVMTAAYEPDFPAFIRQLRSAGITAPVLGSDGIDSPTTLELGEVAEGVVFSNAGYPTPGSALEKFNADFKAHFGEEPSAIFTATGYDVIKVVEAAVKATGGNLEGPALRDAIDNLENVAVATGSITYKGMNRVPLRVVALNKVQGGQKVHVANVTPNGADVPPAQ</sequence>
<evidence type="ECO:0000259" key="6">
    <source>
        <dbReference type="Pfam" id="PF13458"/>
    </source>
</evidence>
<feature type="signal peptide" evidence="5">
    <location>
        <begin position="1"/>
        <end position="26"/>
    </location>
</feature>
<protein>
    <submittedName>
        <fullName evidence="7">Amino acid/amide ABC transporter substrate-binding protein (HAAT family)</fullName>
    </submittedName>
</protein>
<dbReference type="PRINTS" id="PR00337">
    <property type="entry name" value="LEUILEVALBP"/>
</dbReference>
<dbReference type="Pfam" id="PF13458">
    <property type="entry name" value="Peripla_BP_6"/>
    <property type="match status" value="1"/>
</dbReference>
<dbReference type="PANTHER" id="PTHR30483">
    <property type="entry name" value="LEUCINE-SPECIFIC-BINDING PROTEIN"/>
    <property type="match status" value="1"/>
</dbReference>
<dbReference type="EMBL" id="SNYW01000006">
    <property type="protein sequence ID" value="TDQ83843.1"/>
    <property type="molecule type" value="Genomic_DNA"/>
</dbReference>
<keyword evidence="4" id="KW-0029">Amino-acid transport</keyword>
<feature type="domain" description="Leucine-binding protein" evidence="6">
    <location>
        <begin position="30"/>
        <end position="369"/>
    </location>
</feature>
<dbReference type="InterPro" id="IPR051010">
    <property type="entry name" value="BCAA_transport"/>
</dbReference>
<dbReference type="Proteomes" id="UP000295783">
    <property type="component" value="Unassembled WGS sequence"/>
</dbReference>
<evidence type="ECO:0000256" key="3">
    <source>
        <dbReference type="ARBA" id="ARBA00022729"/>
    </source>
</evidence>
<evidence type="ECO:0000256" key="1">
    <source>
        <dbReference type="ARBA" id="ARBA00010062"/>
    </source>
</evidence>